<evidence type="ECO:0000313" key="3">
    <source>
        <dbReference type="Proteomes" id="UP000887159"/>
    </source>
</evidence>
<name>A0A8X7BJA9_TRICX</name>
<dbReference type="EMBL" id="BMAU01021410">
    <property type="protein sequence ID" value="GFY33330.1"/>
    <property type="molecule type" value="Genomic_DNA"/>
</dbReference>
<dbReference type="Proteomes" id="UP000887159">
    <property type="component" value="Unassembled WGS sequence"/>
</dbReference>
<sequence length="373" mass="41982">MALYRSPLTVTLWPSSFLKKYEPMIPPAHKAHQTNPDIISACEVKPEDPYRGSVRLVRLQAASNNSAEPLNNAGCNVTLQNSSGVIVSSEDPNKRMCPEEMKDATENQIVCSDGEYQFVTHRTVPLKQQIYVSANSDGNSQMPDATFHSMLQHDISSSTDTSNALYEHIVFSNSENSVSDFSIPRIDRVESSPSPDITSSTWIMNSVNNNESNGTSIRENESSVLQYHQNSQETSENSQSSANLSEIPDTQQMQRFITADNQVVYGYKDPNGEFHFFCPAMNERESHNEKERKRRKGRESVKEGKRSGRLQTFRTAENIEKISAAVRKNRLQIIAESVGISPAACEWILKDLDMHRVCQHIVPRIISFSLYIC</sequence>
<dbReference type="AlphaFoldDB" id="A0A8X7BJA9"/>
<evidence type="ECO:0000256" key="1">
    <source>
        <dbReference type="SAM" id="MobiDB-lite"/>
    </source>
</evidence>
<protein>
    <submittedName>
        <fullName evidence="2">BHLH domain-containing protein</fullName>
    </submittedName>
</protein>
<proteinExistence type="predicted"/>
<accession>A0A8X7BJA9</accession>
<keyword evidence="3" id="KW-1185">Reference proteome</keyword>
<feature type="compositionally biased region" description="Polar residues" evidence="1">
    <location>
        <begin position="191"/>
        <end position="228"/>
    </location>
</feature>
<evidence type="ECO:0000313" key="2">
    <source>
        <dbReference type="EMBL" id="GFY33330.1"/>
    </source>
</evidence>
<feature type="compositionally biased region" description="Low complexity" evidence="1">
    <location>
        <begin position="229"/>
        <end position="241"/>
    </location>
</feature>
<gene>
    <name evidence="2" type="primary">AVEN_88956_1</name>
    <name evidence="2" type="ORF">TNCV_1897821</name>
</gene>
<reference evidence="2" key="1">
    <citation type="submission" date="2020-08" db="EMBL/GenBank/DDBJ databases">
        <title>Multicomponent nature underlies the extraordinary mechanical properties of spider dragline silk.</title>
        <authorList>
            <person name="Kono N."/>
            <person name="Nakamura H."/>
            <person name="Mori M."/>
            <person name="Yoshida Y."/>
            <person name="Ohtoshi R."/>
            <person name="Malay A.D."/>
            <person name="Moran D.A.P."/>
            <person name="Tomita M."/>
            <person name="Numata K."/>
            <person name="Arakawa K."/>
        </authorList>
    </citation>
    <scope>NUCLEOTIDE SEQUENCE</scope>
</reference>
<feature type="region of interest" description="Disordered" evidence="1">
    <location>
        <begin position="189"/>
        <end position="249"/>
    </location>
</feature>
<comment type="caution">
    <text evidence="2">The sequence shown here is derived from an EMBL/GenBank/DDBJ whole genome shotgun (WGS) entry which is preliminary data.</text>
</comment>
<organism evidence="2 3">
    <name type="scientific">Trichonephila clavipes</name>
    <name type="common">Golden silk orbweaver</name>
    <name type="synonym">Nephila clavipes</name>
    <dbReference type="NCBI Taxonomy" id="2585209"/>
    <lineage>
        <taxon>Eukaryota</taxon>
        <taxon>Metazoa</taxon>
        <taxon>Ecdysozoa</taxon>
        <taxon>Arthropoda</taxon>
        <taxon>Chelicerata</taxon>
        <taxon>Arachnida</taxon>
        <taxon>Araneae</taxon>
        <taxon>Araneomorphae</taxon>
        <taxon>Entelegynae</taxon>
        <taxon>Araneoidea</taxon>
        <taxon>Nephilidae</taxon>
        <taxon>Trichonephila</taxon>
    </lineage>
</organism>
<feature type="region of interest" description="Disordered" evidence="1">
    <location>
        <begin position="284"/>
        <end position="308"/>
    </location>
</feature>